<feature type="transmembrane region" description="Helical" evidence="3">
    <location>
        <begin position="310"/>
        <end position="332"/>
    </location>
</feature>
<keyword evidence="3" id="KW-1133">Transmembrane helix</keyword>
<dbReference type="PANTHER" id="PTHR22550:SF5">
    <property type="entry name" value="LEUCINE ZIPPER PROTEIN 4"/>
    <property type="match status" value="1"/>
</dbReference>
<keyword evidence="5" id="KW-1185">Reference proteome</keyword>
<gene>
    <name evidence="4" type="primary">yfkQ_2</name>
    <name evidence="4" type="ORF">XYCOK13_39560</name>
</gene>
<protein>
    <submittedName>
        <fullName evidence="4">Putative membrane protein YfkQ</fullName>
    </submittedName>
</protein>
<evidence type="ECO:0000256" key="3">
    <source>
        <dbReference type="SAM" id="Phobius"/>
    </source>
</evidence>
<dbReference type="PIRSF" id="PIRSF005690">
    <property type="entry name" value="GerBA"/>
    <property type="match status" value="1"/>
</dbReference>
<dbReference type="RefSeq" id="WP_213413933.1">
    <property type="nucleotide sequence ID" value="NZ_BOVK01000072.1"/>
</dbReference>
<dbReference type="AlphaFoldDB" id="A0A8J4H532"/>
<dbReference type="InterPro" id="IPR004995">
    <property type="entry name" value="Spore_Ger"/>
</dbReference>
<accession>A0A8J4H532</accession>
<evidence type="ECO:0000256" key="1">
    <source>
        <dbReference type="ARBA" id="ARBA00005278"/>
    </source>
</evidence>
<dbReference type="GO" id="GO:0016020">
    <property type="term" value="C:membrane"/>
    <property type="evidence" value="ECO:0007669"/>
    <property type="project" value="InterPro"/>
</dbReference>
<feature type="transmembrane region" description="Helical" evidence="3">
    <location>
        <begin position="437"/>
        <end position="461"/>
    </location>
</feature>
<dbReference type="Pfam" id="PF03323">
    <property type="entry name" value="GerA"/>
    <property type="match status" value="1"/>
</dbReference>
<sequence>MRNKAKAGKPASTELYKESNWPDALQANLSESLEENCEVLKEAFRSCYDVVFREVIHERTEAILVYIEGIVQSQLLDNHLLRPLLIDLAAESQSKPTLDSLEKETITLSKISRTSKMREAVEGILSGNAVLLLDGFAEGFVLEVKGGIRRSVEEPTTEAVIRGPREGFNESIQTNTSLIRFKIKSPRLKTELFTIGAETQTSVVLTYMEGIANAKVVEEARKRLSKIDIDSVLESGYIEEMIEDQPFSPFPQLQYSERPDTVAGQLLEGRFAIFVDGTPFVLTGPVTFWQFLQASEDYYERFLISTFIRWLRFMFMFIALFLPALYVATTTFHQDMLPTSLILSIAAARETIPFPAVVEVLILEISFEALREAGIRLPKTLGQAVSIVGALVIGQAAVEAGIVSAPMVIIVALTGIASFTIPRFNMAIAIRMLRFPLLILAAVYGLFGIIIGTLLIALHLVQLKSFGVPYMSGIAPLREKELKDILTRAPWWRMIFRPRSFIGRNWKRGKRPNY</sequence>
<comment type="caution">
    <text evidence="4">The sequence shown here is derived from an EMBL/GenBank/DDBJ whole genome shotgun (WGS) entry which is preliminary data.</text>
</comment>
<dbReference type="PANTHER" id="PTHR22550">
    <property type="entry name" value="SPORE GERMINATION PROTEIN"/>
    <property type="match status" value="1"/>
</dbReference>
<dbReference type="Proteomes" id="UP000677918">
    <property type="component" value="Unassembled WGS sequence"/>
</dbReference>
<feature type="transmembrane region" description="Helical" evidence="3">
    <location>
        <begin position="404"/>
        <end position="425"/>
    </location>
</feature>
<dbReference type="EMBL" id="BOVK01000072">
    <property type="protein sequence ID" value="GIQ71132.1"/>
    <property type="molecule type" value="Genomic_DNA"/>
</dbReference>
<name>A0A8J4H532_9BACL</name>
<keyword evidence="3" id="KW-0812">Transmembrane</keyword>
<evidence type="ECO:0000313" key="4">
    <source>
        <dbReference type="EMBL" id="GIQ71132.1"/>
    </source>
</evidence>
<comment type="similarity">
    <text evidence="1">Belongs to the GerABKA family.</text>
</comment>
<keyword evidence="2 3" id="KW-0472">Membrane</keyword>
<organism evidence="4 5">
    <name type="scientific">Xylanibacillus composti</name>
    <dbReference type="NCBI Taxonomy" id="1572762"/>
    <lineage>
        <taxon>Bacteria</taxon>
        <taxon>Bacillati</taxon>
        <taxon>Bacillota</taxon>
        <taxon>Bacilli</taxon>
        <taxon>Bacillales</taxon>
        <taxon>Paenibacillaceae</taxon>
        <taxon>Xylanibacillus</taxon>
    </lineage>
</organism>
<dbReference type="GO" id="GO:0009847">
    <property type="term" value="P:spore germination"/>
    <property type="evidence" value="ECO:0007669"/>
    <property type="project" value="InterPro"/>
</dbReference>
<dbReference type="InterPro" id="IPR050768">
    <property type="entry name" value="UPF0353/GerABKA_families"/>
</dbReference>
<proteinExistence type="inferred from homology"/>
<evidence type="ECO:0000256" key="2">
    <source>
        <dbReference type="ARBA" id="ARBA00023136"/>
    </source>
</evidence>
<evidence type="ECO:0000313" key="5">
    <source>
        <dbReference type="Proteomes" id="UP000677918"/>
    </source>
</evidence>
<reference evidence="4" key="1">
    <citation type="submission" date="2021-04" db="EMBL/GenBank/DDBJ databases">
        <title>Draft genome sequence of Xylanibacillus composti strain K13.</title>
        <authorList>
            <person name="Uke A."/>
            <person name="Chhe C."/>
            <person name="Baramee S."/>
            <person name="Kosugi A."/>
        </authorList>
    </citation>
    <scope>NUCLEOTIDE SEQUENCE</scope>
    <source>
        <strain evidence="4">K13</strain>
    </source>
</reference>